<dbReference type="GO" id="GO:0005886">
    <property type="term" value="C:plasma membrane"/>
    <property type="evidence" value="ECO:0007669"/>
    <property type="project" value="UniProtKB-SubCell"/>
</dbReference>
<comment type="function">
    <text evidence="9">Part of the tripartite ATP-independent periplasmic (TRAP) transport system.</text>
</comment>
<keyword evidence="2 9" id="KW-0813">Transport</keyword>
<sequence>MAGSASVIEDGSRLSRLDQMLLRVERALALVSGLAVFMIMVFAVVSVSGRNFFNAPVPGYVDWIEQLMPFIAILGISYTQRDGTHIRMDMIVGALRGRALWAAEAITVFVMLVLMVLLIWGTWAHFQRSFDFAAPLWSRDSSIDIALPLWPAKLAVPLAFSVLALRLLIQLWGYSRACWLGLYHPAAVPLIRSTAQIAAEEANAIGQERSR</sequence>
<evidence type="ECO:0000259" key="10">
    <source>
        <dbReference type="Pfam" id="PF04290"/>
    </source>
</evidence>
<dbReference type="STRING" id="871651.SAMN05421688_0976"/>
<keyword evidence="3" id="KW-1003">Cell membrane</keyword>
<feature type="transmembrane region" description="Helical" evidence="9">
    <location>
        <begin position="27"/>
        <end position="48"/>
    </location>
</feature>
<keyword evidence="7 9" id="KW-0472">Membrane</keyword>
<dbReference type="Pfam" id="PF04290">
    <property type="entry name" value="DctQ"/>
    <property type="match status" value="1"/>
</dbReference>
<proteinExistence type="inferred from homology"/>
<keyword evidence="6 9" id="KW-1133">Transmembrane helix</keyword>
<feature type="transmembrane region" description="Helical" evidence="9">
    <location>
        <begin position="99"/>
        <end position="125"/>
    </location>
</feature>
<reference evidence="11 12" key="1">
    <citation type="submission" date="2016-10" db="EMBL/GenBank/DDBJ databases">
        <authorList>
            <person name="de Groot N.N."/>
        </authorList>
    </citation>
    <scope>NUCLEOTIDE SEQUENCE [LARGE SCALE GENOMIC DNA]</scope>
    <source>
        <strain evidence="11 12">DSM 29316</strain>
    </source>
</reference>
<keyword evidence="12" id="KW-1185">Reference proteome</keyword>
<dbReference type="InterPro" id="IPR007387">
    <property type="entry name" value="TRAP_DctQ"/>
</dbReference>
<evidence type="ECO:0000256" key="8">
    <source>
        <dbReference type="ARBA" id="ARBA00038436"/>
    </source>
</evidence>
<dbReference type="EMBL" id="FOJU01000001">
    <property type="protein sequence ID" value="SFA79758.1"/>
    <property type="molecule type" value="Genomic_DNA"/>
</dbReference>
<evidence type="ECO:0000256" key="1">
    <source>
        <dbReference type="ARBA" id="ARBA00004429"/>
    </source>
</evidence>
<dbReference type="GO" id="GO:0022857">
    <property type="term" value="F:transmembrane transporter activity"/>
    <property type="evidence" value="ECO:0007669"/>
    <property type="project" value="UniProtKB-UniRule"/>
</dbReference>
<evidence type="ECO:0000256" key="4">
    <source>
        <dbReference type="ARBA" id="ARBA00022519"/>
    </source>
</evidence>
<evidence type="ECO:0000256" key="9">
    <source>
        <dbReference type="RuleBase" id="RU369079"/>
    </source>
</evidence>
<comment type="subcellular location">
    <subcellularLocation>
        <location evidence="1 9">Cell inner membrane</location>
        <topology evidence="1 9">Multi-pass membrane protein</topology>
    </subcellularLocation>
</comment>
<feature type="transmembrane region" description="Helical" evidence="9">
    <location>
        <begin position="145"/>
        <end position="169"/>
    </location>
</feature>
<dbReference type="InterPro" id="IPR055348">
    <property type="entry name" value="DctQ"/>
</dbReference>
<dbReference type="PANTHER" id="PTHR35011:SF10">
    <property type="entry name" value="TRAP TRANSPORTER SMALL PERMEASE PROTEIN"/>
    <property type="match status" value="1"/>
</dbReference>
<dbReference type="OrthoDB" id="7843894at2"/>
<name>A0A1I0VU86_9RHOB</name>
<gene>
    <name evidence="11" type="ORF">SAMN05421688_0976</name>
</gene>
<evidence type="ECO:0000313" key="12">
    <source>
        <dbReference type="Proteomes" id="UP000198796"/>
    </source>
</evidence>
<dbReference type="Proteomes" id="UP000198796">
    <property type="component" value="Unassembled WGS sequence"/>
</dbReference>
<comment type="similarity">
    <text evidence="8 9">Belongs to the TRAP transporter small permease family.</text>
</comment>
<keyword evidence="5 9" id="KW-0812">Transmembrane</keyword>
<feature type="transmembrane region" description="Helical" evidence="9">
    <location>
        <begin position="60"/>
        <end position="78"/>
    </location>
</feature>
<organism evidence="11 12">
    <name type="scientific">Poseidonocella pacifica</name>
    <dbReference type="NCBI Taxonomy" id="871651"/>
    <lineage>
        <taxon>Bacteria</taxon>
        <taxon>Pseudomonadati</taxon>
        <taxon>Pseudomonadota</taxon>
        <taxon>Alphaproteobacteria</taxon>
        <taxon>Rhodobacterales</taxon>
        <taxon>Roseobacteraceae</taxon>
        <taxon>Poseidonocella</taxon>
    </lineage>
</organism>
<comment type="subunit">
    <text evidence="9">The complex comprises the extracytoplasmic solute receptor protein and the two transmembrane proteins.</text>
</comment>
<feature type="domain" description="Tripartite ATP-independent periplasmic transporters DctQ component" evidence="10">
    <location>
        <begin position="39"/>
        <end position="173"/>
    </location>
</feature>
<keyword evidence="4 9" id="KW-0997">Cell inner membrane</keyword>
<accession>A0A1I0VU86</accession>
<evidence type="ECO:0000256" key="7">
    <source>
        <dbReference type="ARBA" id="ARBA00023136"/>
    </source>
</evidence>
<dbReference type="AlphaFoldDB" id="A0A1I0VU86"/>
<dbReference type="GO" id="GO:0015740">
    <property type="term" value="P:C4-dicarboxylate transport"/>
    <property type="evidence" value="ECO:0007669"/>
    <property type="project" value="TreeGrafter"/>
</dbReference>
<dbReference type="RefSeq" id="WP_092061082.1">
    <property type="nucleotide sequence ID" value="NZ_FOJU01000001.1"/>
</dbReference>
<evidence type="ECO:0000313" key="11">
    <source>
        <dbReference type="EMBL" id="SFA79758.1"/>
    </source>
</evidence>
<evidence type="ECO:0000256" key="3">
    <source>
        <dbReference type="ARBA" id="ARBA00022475"/>
    </source>
</evidence>
<protein>
    <recommendedName>
        <fullName evidence="9">TRAP transporter small permease protein</fullName>
    </recommendedName>
</protein>
<evidence type="ECO:0000256" key="6">
    <source>
        <dbReference type="ARBA" id="ARBA00022989"/>
    </source>
</evidence>
<evidence type="ECO:0000256" key="2">
    <source>
        <dbReference type="ARBA" id="ARBA00022448"/>
    </source>
</evidence>
<evidence type="ECO:0000256" key="5">
    <source>
        <dbReference type="ARBA" id="ARBA00022692"/>
    </source>
</evidence>
<dbReference type="PANTHER" id="PTHR35011">
    <property type="entry name" value="2,3-DIKETO-L-GULONATE TRAP TRANSPORTER SMALL PERMEASE PROTEIN YIAM"/>
    <property type="match status" value="1"/>
</dbReference>